<feature type="domain" description="Sulfatase N-terminal" evidence="7">
    <location>
        <begin position="32"/>
        <end position="394"/>
    </location>
</feature>
<dbReference type="Pfam" id="PF16347">
    <property type="entry name" value="SGSH_C"/>
    <property type="match status" value="1"/>
</dbReference>
<dbReference type="Pfam" id="PF00884">
    <property type="entry name" value="Sulfatase"/>
    <property type="match status" value="1"/>
</dbReference>
<dbReference type="PANTHER" id="PTHR43108:SF6">
    <property type="entry name" value="N-SULPHOGLUCOSAMINE SULPHOHYDROLASE"/>
    <property type="match status" value="1"/>
</dbReference>
<keyword evidence="3" id="KW-0378">Hydrolase</keyword>
<keyword evidence="10" id="KW-1185">Reference proteome</keyword>
<dbReference type="InterPro" id="IPR032506">
    <property type="entry name" value="SGSH_C"/>
</dbReference>
<dbReference type="EMBL" id="VSDQ01000679">
    <property type="protein sequence ID" value="TYA74607.1"/>
    <property type="molecule type" value="Genomic_DNA"/>
</dbReference>
<dbReference type="RefSeq" id="WP_148543709.1">
    <property type="nucleotide sequence ID" value="NZ_VSDQ01000679.1"/>
</dbReference>
<feature type="domain" description="N-sulphoglucosamine sulphohydrolase C-terminal" evidence="8">
    <location>
        <begin position="479"/>
        <end position="525"/>
    </location>
</feature>
<evidence type="ECO:0000256" key="4">
    <source>
        <dbReference type="ARBA" id="ARBA00023180"/>
    </source>
</evidence>
<sequence length="546" mass="63214">MKLKALLLLSTTLLFFVSCKEEEKTPPQPEQPNIIYIMSDDHTTQGIGAYGSRLASLNPTPNIDRLAQEGVLMENVFCTNSICTPSRASILTGQYGQVNGVVDLSGRLAKENQYLPIEMGKLGYETAMIGKWHLKHAPDAFDYYNVLPGQGDYFNPTLYAKDGGEPKEIRFEEDLVRTVNATKYEGHSTDVIADIALDWLKNKRDKNKPFFLMQHFKAPHDFFEFAPRYKDYLEETNIPEPESLWDNKNNGSIGTRGVNNTLTDTIGSSIGHRNVIRNMGMHMEIDPSIPDPEYKRLAYQEYLRRYLRCVKGVDDNVKRLFDYLEAEGLMDNTIIIYTGDQGFMLGEHDYIDKRWMYEESMRMPFLVRYPKTIKAGSKVDAIVNNTDFAPTIINMGGGETPDYMQGSSFKDIIETGNEPEDWKKETYYRYWMHMAHKHNNPAHFGIRTKDYKLIFFYGRDYNSERNTEAQEWAHNPASMSFFDTPPAWEFYDLRNDPKEMDNKYGDAKYADVIKDLKNRLENLRAEVKEDDTKYPQIAEVVKEYWD</sequence>
<name>A0A5D0HWU3_9FLAO</name>
<comment type="caution">
    <text evidence="9">The sequence shown here is derived from an EMBL/GenBank/DDBJ whole genome shotgun (WGS) entry which is preliminary data.</text>
</comment>
<dbReference type="OrthoDB" id="9789742at2"/>
<evidence type="ECO:0000313" key="10">
    <source>
        <dbReference type="Proteomes" id="UP000323930"/>
    </source>
</evidence>
<evidence type="ECO:0000256" key="3">
    <source>
        <dbReference type="ARBA" id="ARBA00022801"/>
    </source>
</evidence>
<dbReference type="PROSITE" id="PS00523">
    <property type="entry name" value="SULFATASE_1"/>
    <property type="match status" value="1"/>
</dbReference>
<dbReference type="SUPFAM" id="SSF53649">
    <property type="entry name" value="Alkaline phosphatase-like"/>
    <property type="match status" value="1"/>
</dbReference>
<accession>A0A5D0HWU3</accession>
<dbReference type="PROSITE" id="PS00149">
    <property type="entry name" value="SULFATASE_2"/>
    <property type="match status" value="1"/>
</dbReference>
<feature type="signal peptide" evidence="6">
    <location>
        <begin position="1"/>
        <end position="20"/>
    </location>
</feature>
<keyword evidence="5" id="KW-0175">Coiled coil</keyword>
<feature type="coiled-coil region" evidence="5">
    <location>
        <begin position="506"/>
        <end position="533"/>
    </location>
</feature>
<dbReference type="InterPro" id="IPR000917">
    <property type="entry name" value="Sulfatase_N"/>
</dbReference>
<organism evidence="9 10">
    <name type="scientific">Seonamhaeicola marinus</name>
    <dbReference type="NCBI Taxonomy" id="1912246"/>
    <lineage>
        <taxon>Bacteria</taxon>
        <taxon>Pseudomonadati</taxon>
        <taxon>Bacteroidota</taxon>
        <taxon>Flavobacteriia</taxon>
        <taxon>Flavobacteriales</taxon>
        <taxon>Flavobacteriaceae</taxon>
    </lineage>
</organism>
<dbReference type="InterPro" id="IPR024607">
    <property type="entry name" value="Sulfatase_CS"/>
</dbReference>
<dbReference type="CDD" id="cd16031">
    <property type="entry name" value="G6S_like"/>
    <property type="match status" value="1"/>
</dbReference>
<evidence type="ECO:0000256" key="1">
    <source>
        <dbReference type="ARBA" id="ARBA00008779"/>
    </source>
</evidence>
<dbReference type="AlphaFoldDB" id="A0A5D0HWU3"/>
<dbReference type="PROSITE" id="PS51257">
    <property type="entry name" value="PROKAR_LIPOPROTEIN"/>
    <property type="match status" value="1"/>
</dbReference>
<proteinExistence type="inferred from homology"/>
<comment type="similarity">
    <text evidence="1">Belongs to the sulfatase family.</text>
</comment>
<keyword evidence="4" id="KW-0325">Glycoprotein</keyword>
<keyword evidence="2 6" id="KW-0732">Signal</keyword>
<reference evidence="9 10" key="1">
    <citation type="submission" date="2019-08" db="EMBL/GenBank/DDBJ databases">
        <title>Seonamhaeicola sediminis sp. nov., isolated from marine sediment.</title>
        <authorList>
            <person name="Cao W.R."/>
        </authorList>
    </citation>
    <scope>NUCLEOTIDE SEQUENCE [LARGE SCALE GENOMIC DNA]</scope>
    <source>
        <strain evidence="9 10">B011</strain>
    </source>
</reference>
<feature type="chain" id="PRO_5022928812" evidence="6">
    <location>
        <begin position="21"/>
        <end position="546"/>
    </location>
</feature>
<dbReference type="PANTHER" id="PTHR43108">
    <property type="entry name" value="N-ACETYLGLUCOSAMINE-6-SULFATASE FAMILY MEMBER"/>
    <property type="match status" value="1"/>
</dbReference>
<evidence type="ECO:0000259" key="7">
    <source>
        <dbReference type="Pfam" id="PF00884"/>
    </source>
</evidence>
<dbReference type="InterPro" id="IPR017850">
    <property type="entry name" value="Alkaline_phosphatase_core_sf"/>
</dbReference>
<evidence type="ECO:0000256" key="5">
    <source>
        <dbReference type="SAM" id="Coils"/>
    </source>
</evidence>
<protein>
    <submittedName>
        <fullName evidence="9">Sulfatase</fullName>
    </submittedName>
</protein>
<evidence type="ECO:0000256" key="6">
    <source>
        <dbReference type="SAM" id="SignalP"/>
    </source>
</evidence>
<dbReference type="Proteomes" id="UP000323930">
    <property type="component" value="Unassembled WGS sequence"/>
</dbReference>
<evidence type="ECO:0000256" key="2">
    <source>
        <dbReference type="ARBA" id="ARBA00022729"/>
    </source>
</evidence>
<dbReference type="Gene3D" id="3.40.720.10">
    <property type="entry name" value="Alkaline Phosphatase, subunit A"/>
    <property type="match status" value="1"/>
</dbReference>
<evidence type="ECO:0000313" key="9">
    <source>
        <dbReference type="EMBL" id="TYA74607.1"/>
    </source>
</evidence>
<evidence type="ECO:0000259" key="8">
    <source>
        <dbReference type="Pfam" id="PF16347"/>
    </source>
</evidence>
<gene>
    <name evidence="9" type="ORF">FUA24_14915</name>
</gene>
<dbReference type="GO" id="GO:0016787">
    <property type="term" value="F:hydrolase activity"/>
    <property type="evidence" value="ECO:0007669"/>
    <property type="project" value="UniProtKB-KW"/>
</dbReference>